<proteinExistence type="predicted"/>
<evidence type="ECO:0000313" key="2">
    <source>
        <dbReference type="Proteomes" id="UP000077115"/>
    </source>
</evidence>
<reference evidence="1 2" key="1">
    <citation type="submission" date="2006-10" db="EMBL/GenBank/DDBJ databases">
        <title>The Genome Sequence of Batrachochytrium dendrobatidis JEL423.</title>
        <authorList>
            <consortium name="The Broad Institute Genome Sequencing Platform"/>
            <person name="Birren B."/>
            <person name="Lander E."/>
            <person name="Galagan J."/>
            <person name="Cuomo C."/>
            <person name="Devon K."/>
            <person name="Jaffe D."/>
            <person name="Butler J."/>
            <person name="Alvarez P."/>
            <person name="Gnerre S."/>
            <person name="Grabherr M."/>
            <person name="Kleber M."/>
            <person name="Mauceli E."/>
            <person name="Brockman W."/>
            <person name="Young S."/>
            <person name="LaButti K."/>
            <person name="Sykes S."/>
            <person name="DeCaprio D."/>
            <person name="Crawford M."/>
            <person name="Koehrsen M."/>
            <person name="Engels R."/>
            <person name="Montgomery P."/>
            <person name="Pearson M."/>
            <person name="Howarth C."/>
            <person name="Larson L."/>
            <person name="White J."/>
            <person name="O'Leary S."/>
            <person name="Kodira C."/>
            <person name="Zeng Q."/>
            <person name="Yandava C."/>
            <person name="Alvarado L."/>
            <person name="Longcore J."/>
            <person name="James T."/>
        </authorList>
    </citation>
    <scope>NUCLEOTIDE SEQUENCE [LARGE SCALE GENOMIC DNA]</scope>
    <source>
        <strain evidence="1 2">JEL423</strain>
    </source>
</reference>
<dbReference type="OrthoDB" id="2153889at2759"/>
<name>A0A177WF62_BATDL</name>
<organism evidence="1 2">
    <name type="scientific">Batrachochytrium dendrobatidis (strain JEL423)</name>
    <dbReference type="NCBI Taxonomy" id="403673"/>
    <lineage>
        <taxon>Eukaryota</taxon>
        <taxon>Fungi</taxon>
        <taxon>Fungi incertae sedis</taxon>
        <taxon>Chytridiomycota</taxon>
        <taxon>Chytridiomycota incertae sedis</taxon>
        <taxon>Chytridiomycetes</taxon>
        <taxon>Rhizophydiales</taxon>
        <taxon>Rhizophydiales incertae sedis</taxon>
        <taxon>Batrachochytrium</taxon>
    </lineage>
</organism>
<gene>
    <name evidence="1" type="ORF">BDEG_22653</name>
</gene>
<accession>A0A177WF62</accession>
<protein>
    <submittedName>
        <fullName evidence="1">Uncharacterized protein</fullName>
    </submittedName>
</protein>
<dbReference type="AlphaFoldDB" id="A0A177WF62"/>
<dbReference type="Proteomes" id="UP000077115">
    <property type="component" value="Unassembled WGS sequence"/>
</dbReference>
<dbReference type="STRING" id="403673.A0A177WF62"/>
<dbReference type="VEuPathDB" id="FungiDB:BDEG_22653"/>
<reference evidence="1 2" key="2">
    <citation type="submission" date="2016-05" db="EMBL/GenBank/DDBJ databases">
        <title>Lineage-specific infection strategies underlie the spectrum of fungal disease in amphibians.</title>
        <authorList>
            <person name="Cuomo C.A."/>
            <person name="Farrer R.A."/>
            <person name="James T."/>
            <person name="Longcore J."/>
            <person name="Birren B."/>
        </authorList>
    </citation>
    <scope>NUCLEOTIDE SEQUENCE [LARGE SCALE GENOMIC DNA]</scope>
    <source>
        <strain evidence="1 2">JEL423</strain>
    </source>
</reference>
<evidence type="ECO:0000313" key="1">
    <source>
        <dbReference type="EMBL" id="OAJ38748.1"/>
    </source>
</evidence>
<sequence>MTIKKYIESEKEINENSLLKSKNTCISELNQQQAIDMDAAITAVDNLMVILDIEFADFEGCPVRSGENGVNVADFCSKQGLDYKKDVSSPSMFTELGGNNKKWILEWMNSLPQDKLLPTSAVDD</sequence>
<dbReference type="EMBL" id="DS022302">
    <property type="protein sequence ID" value="OAJ38748.1"/>
    <property type="molecule type" value="Genomic_DNA"/>
</dbReference>